<feature type="transmembrane region" description="Helical" evidence="7">
    <location>
        <begin position="21"/>
        <end position="39"/>
    </location>
</feature>
<dbReference type="EMBL" id="FNIX01000012">
    <property type="protein sequence ID" value="SDP66308.1"/>
    <property type="molecule type" value="Genomic_DNA"/>
</dbReference>
<evidence type="ECO:0000313" key="9">
    <source>
        <dbReference type="EMBL" id="SDP66308.1"/>
    </source>
</evidence>
<keyword evidence="7" id="KW-0472">Membrane</keyword>
<dbReference type="RefSeq" id="WP_090100914.1">
    <property type="nucleotide sequence ID" value="NZ_FNIX01000012.1"/>
</dbReference>
<feature type="transmembrane region" description="Helical" evidence="7">
    <location>
        <begin position="711"/>
        <end position="733"/>
    </location>
</feature>
<feature type="domain" description="Peptidase M48" evidence="8">
    <location>
        <begin position="162"/>
        <end position="320"/>
    </location>
</feature>
<evidence type="ECO:0000256" key="4">
    <source>
        <dbReference type="ARBA" id="ARBA00022801"/>
    </source>
</evidence>
<proteinExistence type="predicted"/>
<keyword evidence="7" id="KW-1133">Transmembrane helix</keyword>
<feature type="transmembrane region" description="Helical" evidence="7">
    <location>
        <begin position="591"/>
        <end position="613"/>
    </location>
</feature>
<keyword evidence="2" id="KW-0645">Protease</keyword>
<gene>
    <name evidence="9" type="ORF">SAMN05421507_11256</name>
</gene>
<reference evidence="10" key="1">
    <citation type="submission" date="2016-10" db="EMBL/GenBank/DDBJ databases">
        <authorList>
            <person name="Varghese N."/>
            <person name="Submissions S."/>
        </authorList>
    </citation>
    <scope>NUCLEOTIDE SEQUENCE [LARGE SCALE GENOMIC DNA]</scope>
    <source>
        <strain evidence="10">CGMCC 4.6609</strain>
    </source>
</reference>
<organism evidence="9 10">
    <name type="scientific">Lentzea jiangxiensis</name>
    <dbReference type="NCBI Taxonomy" id="641025"/>
    <lineage>
        <taxon>Bacteria</taxon>
        <taxon>Bacillati</taxon>
        <taxon>Actinomycetota</taxon>
        <taxon>Actinomycetes</taxon>
        <taxon>Pseudonocardiales</taxon>
        <taxon>Pseudonocardiaceae</taxon>
        <taxon>Lentzea</taxon>
    </lineage>
</organism>
<sequence>MTVEPVSAGADERVIGAGTTVRFVLLMVLLFVASGSMMSEVASGVSGSDDVGCLLAGGADPDASTLQVQLVLLQQMPAYDECVARHQPQPPWWVVLGWPLVVLLGAAVLFRAIPAWRARSRWVKPLGDTHDAHRLVAEAVATAGLVRTPRLVVDPTKGVVVYGSNRRPTLRLSATLLLSATTDPEHFRGVVLHELAHIRNGDVTLHYITTAVWRMFLGAVLVPYAVWTAVTLAQPTWWSGDQPIQARRILLVLLLVLLVYLARADVLRSREVCADLAAARWGAATRIWTTTAPASARRWAASFVELWRTHPRSDLRRAAVAGSGELFGLRALPMFLTGVAATLVNAQVLSYVAPYLARGGLLRESTGQALTLVSSALVVGVIGIALWRAVVHSVRTSRPAPPGWRIGLWFGAGLAVGELFLNRIAVTEWLPPHPEFLLLVVLAGTGLVWWIGQCARLWAVVGRTTWPVMAAALGAAWLALSSWFVWWQSNGTVYTRGTPIGTDQVRDLLVRGLGGPATDHAPVLSAVAAGMPVLNGLSTPVLAVVSVCALWIVPLLAWTVRPADGTPRWLRAALAGVVVVREAPVPLLRRALLPGVAGGAVAGAAVVAMQAYLHTWRPLPPGSGALFALTYQTAVFVVVVAAPAVAAVVAAVLAGRYRLLVALIAAQVAAVAGLGLALVFLSLDGCAEPLRVVESTCGPHFAMSGMALRTMLAPVFVIATIAAFVAAAVVGIVRRAPVVAARAPGTLAVRRRVIAGLCVAAVAVAATGAALWDRSSGEVSEGQVTAVFAPAATAQVPARTQAAQVYAWTRYGGMDLNRRLADIMKRHTEALNAPGSATGQVDVLPLRKTCAEFGQIAQDAQRYFRVPDAVAQQHWSRFVTLAQRGSAHCVTALEAGPQRLLLRSLDELANAMSEASSALGRVVQVAGG</sequence>
<evidence type="ECO:0000256" key="5">
    <source>
        <dbReference type="ARBA" id="ARBA00022833"/>
    </source>
</evidence>
<feature type="transmembrane region" description="Helical" evidence="7">
    <location>
        <begin position="753"/>
        <end position="772"/>
    </location>
</feature>
<dbReference type="GO" id="GO:0046872">
    <property type="term" value="F:metal ion binding"/>
    <property type="evidence" value="ECO:0007669"/>
    <property type="project" value="UniProtKB-KW"/>
</dbReference>
<evidence type="ECO:0000313" key="10">
    <source>
        <dbReference type="Proteomes" id="UP000199691"/>
    </source>
</evidence>
<keyword evidence="7" id="KW-0812">Transmembrane</keyword>
<name>A0A1H0UK13_9PSEU</name>
<feature type="transmembrane region" description="Helical" evidence="7">
    <location>
        <begin position="436"/>
        <end position="459"/>
    </location>
</feature>
<feature type="transmembrane region" description="Helical" evidence="7">
    <location>
        <begin position="541"/>
        <end position="560"/>
    </location>
</feature>
<accession>A0A1H0UK13</accession>
<keyword evidence="4" id="KW-0378">Hydrolase</keyword>
<feature type="transmembrane region" description="Helical" evidence="7">
    <location>
        <begin position="244"/>
        <end position="262"/>
    </location>
</feature>
<dbReference type="AlphaFoldDB" id="A0A1H0UK13"/>
<dbReference type="STRING" id="641025.SAMN05421507_11256"/>
<keyword evidence="6" id="KW-0482">Metalloprotease</keyword>
<keyword evidence="3" id="KW-0479">Metal-binding</keyword>
<evidence type="ECO:0000256" key="2">
    <source>
        <dbReference type="ARBA" id="ARBA00022670"/>
    </source>
</evidence>
<keyword evidence="10" id="KW-1185">Reference proteome</keyword>
<feature type="transmembrane region" description="Helical" evidence="7">
    <location>
        <begin position="92"/>
        <end position="113"/>
    </location>
</feature>
<dbReference type="Gene3D" id="3.30.2010.10">
    <property type="entry name" value="Metalloproteases ('zincins'), catalytic domain"/>
    <property type="match status" value="1"/>
</dbReference>
<feature type="transmembrane region" description="Helical" evidence="7">
    <location>
        <begin position="660"/>
        <end position="683"/>
    </location>
</feature>
<evidence type="ECO:0000256" key="6">
    <source>
        <dbReference type="ARBA" id="ARBA00023049"/>
    </source>
</evidence>
<dbReference type="GO" id="GO:0006508">
    <property type="term" value="P:proteolysis"/>
    <property type="evidence" value="ECO:0007669"/>
    <property type="project" value="UniProtKB-KW"/>
</dbReference>
<evidence type="ECO:0000256" key="7">
    <source>
        <dbReference type="SAM" id="Phobius"/>
    </source>
</evidence>
<evidence type="ECO:0000259" key="8">
    <source>
        <dbReference type="Pfam" id="PF01435"/>
    </source>
</evidence>
<dbReference type="InterPro" id="IPR001915">
    <property type="entry name" value="Peptidase_M48"/>
</dbReference>
<keyword evidence="5" id="KW-0862">Zinc</keyword>
<protein>
    <submittedName>
        <fullName evidence="9">Peptidase family M48</fullName>
    </submittedName>
</protein>
<feature type="transmembrane region" description="Helical" evidence="7">
    <location>
        <begin position="215"/>
        <end position="238"/>
    </location>
</feature>
<feature type="transmembrane region" description="Helical" evidence="7">
    <location>
        <begin position="403"/>
        <end position="424"/>
    </location>
</feature>
<feature type="transmembrane region" description="Helical" evidence="7">
    <location>
        <begin position="633"/>
        <end position="653"/>
    </location>
</feature>
<evidence type="ECO:0000256" key="1">
    <source>
        <dbReference type="ARBA" id="ARBA00001947"/>
    </source>
</evidence>
<dbReference type="Proteomes" id="UP000199691">
    <property type="component" value="Unassembled WGS sequence"/>
</dbReference>
<dbReference type="GO" id="GO:0004222">
    <property type="term" value="F:metalloendopeptidase activity"/>
    <property type="evidence" value="ECO:0007669"/>
    <property type="project" value="InterPro"/>
</dbReference>
<dbReference type="Pfam" id="PF01435">
    <property type="entry name" value="Peptidase_M48"/>
    <property type="match status" value="1"/>
</dbReference>
<feature type="transmembrane region" description="Helical" evidence="7">
    <location>
        <begin position="466"/>
        <end position="486"/>
    </location>
</feature>
<comment type="cofactor">
    <cofactor evidence="1">
        <name>Zn(2+)</name>
        <dbReference type="ChEBI" id="CHEBI:29105"/>
    </cofactor>
</comment>
<dbReference type="OrthoDB" id="4889053at2"/>
<feature type="transmembrane region" description="Helical" evidence="7">
    <location>
        <begin position="335"/>
        <end position="357"/>
    </location>
</feature>
<feature type="transmembrane region" description="Helical" evidence="7">
    <location>
        <begin position="369"/>
        <end position="391"/>
    </location>
</feature>
<evidence type="ECO:0000256" key="3">
    <source>
        <dbReference type="ARBA" id="ARBA00022723"/>
    </source>
</evidence>